<organism evidence="1 2">
    <name type="scientific">Pseudomonas paraeruginosa</name>
    <dbReference type="NCBI Taxonomy" id="2994495"/>
    <lineage>
        <taxon>Bacteria</taxon>
        <taxon>Pseudomonadati</taxon>
        <taxon>Pseudomonadota</taxon>
        <taxon>Gammaproteobacteria</taxon>
        <taxon>Pseudomonadales</taxon>
        <taxon>Pseudomonadaceae</taxon>
        <taxon>Pseudomonas</taxon>
    </lineage>
</organism>
<accession>A0A2R3INS1</accession>
<sequence length="81" mass="8825">MVCHESSPRSGPQRPVLLHLIAYRSGRQPTMRSASYPFYPVGAALAPASRLIYHPDTPMGVQLGVLPAILAKAVARFPRET</sequence>
<proteinExistence type="predicted"/>
<reference evidence="1 2" key="1">
    <citation type="submission" date="2018-02" db="EMBL/GenBank/DDBJ databases">
        <title>FDA/CDC Antimicrobial Resistant Isolate Bank Genome Sequencing.</title>
        <authorList>
            <person name="Benahmed F.H."/>
            <person name="Lutgring J.D."/>
            <person name="Yoo B."/>
            <person name="Machado M."/>
            <person name="Brown A."/>
            <person name="McAllister G."/>
            <person name="Perry A."/>
            <person name="Halpin A.L."/>
            <person name="Vavikolanu K."/>
            <person name="Ott S."/>
            <person name="Zhao X."/>
            <person name="Tallon L.J."/>
            <person name="Sadzewicz L."/>
            <person name="Aluvathingal J."/>
            <person name="Nadendla S."/>
            <person name="Voskania-kordi A."/>
            <person name="Simonyan V."/>
            <person name="Patel J."/>
            <person name="Shawar R.M."/>
        </authorList>
    </citation>
    <scope>NUCLEOTIDE SEQUENCE [LARGE SCALE GENOMIC DNA]</scope>
    <source>
        <strain evidence="1 2">AR_0356</strain>
    </source>
</reference>
<dbReference type="Proteomes" id="UP000238390">
    <property type="component" value="Chromosome"/>
</dbReference>
<protein>
    <submittedName>
        <fullName evidence="1">Uncharacterized protein</fullName>
    </submittedName>
</protein>
<dbReference type="AlphaFoldDB" id="A0A2R3INS1"/>
<keyword evidence="2" id="KW-1185">Reference proteome</keyword>
<evidence type="ECO:0000313" key="1">
    <source>
        <dbReference type="EMBL" id="AVK03277.1"/>
    </source>
</evidence>
<dbReference type="EMBL" id="CP027169">
    <property type="protein sequence ID" value="AVK03277.1"/>
    <property type="molecule type" value="Genomic_DNA"/>
</dbReference>
<gene>
    <name evidence="1" type="ORF">CSB93_0202</name>
</gene>
<name>A0A2R3INS1_9PSED</name>
<evidence type="ECO:0000313" key="2">
    <source>
        <dbReference type="Proteomes" id="UP000238390"/>
    </source>
</evidence>